<dbReference type="NCBIfam" id="TIGR01007">
    <property type="entry name" value="eps_fam"/>
    <property type="match status" value="1"/>
</dbReference>
<dbReference type="SUPFAM" id="SSF52540">
    <property type="entry name" value="P-loop containing nucleoside triphosphate hydrolases"/>
    <property type="match status" value="1"/>
</dbReference>
<dbReference type="GO" id="GO:0005524">
    <property type="term" value="F:ATP binding"/>
    <property type="evidence" value="ECO:0007669"/>
    <property type="project" value="UniProtKB-KW"/>
</dbReference>
<dbReference type="SUPFAM" id="SSF160246">
    <property type="entry name" value="EspE N-terminal domain-like"/>
    <property type="match status" value="1"/>
</dbReference>
<dbReference type="OrthoDB" id="9775724at2"/>
<dbReference type="RefSeq" id="WP_006893566.1">
    <property type="nucleotide sequence ID" value="NZ_JH109153.1"/>
</dbReference>
<dbReference type="Gene3D" id="3.40.50.300">
    <property type="entry name" value="P-loop containing nucleotide triphosphate hydrolases"/>
    <property type="match status" value="1"/>
</dbReference>
<dbReference type="CDD" id="cd05387">
    <property type="entry name" value="BY-kinase"/>
    <property type="match status" value="1"/>
</dbReference>
<accession>G3IXY7</accession>
<reference evidence="3 4" key="1">
    <citation type="submission" date="2011-06" db="EMBL/GenBank/DDBJ databases">
        <title>Genomic sequence of Methylobacter tundripaludum SV96.</title>
        <authorList>
            <consortium name="US DOE Joint Genome Institute"/>
            <person name="Lucas S."/>
            <person name="Han J."/>
            <person name="Lapidus A."/>
            <person name="Cheng J.-F."/>
            <person name="Goodwin L."/>
            <person name="Pitluck S."/>
            <person name="Held B."/>
            <person name="Detter J.C."/>
            <person name="Han C."/>
            <person name="Tapia R."/>
            <person name="Land M."/>
            <person name="Hauser L."/>
            <person name="Kyrpides N."/>
            <person name="Ivanova N."/>
            <person name="Ovchinnikova G."/>
            <person name="Pagani I."/>
            <person name="Klotz M.G."/>
            <person name="Dispirito A.A."/>
            <person name="Murrell J.C."/>
            <person name="Dunfield P."/>
            <person name="Kalyuzhnaya M.G."/>
            <person name="Svenning M."/>
            <person name="Trotsenko Y.A."/>
            <person name="Stein L.Y."/>
            <person name="Woyke T."/>
        </authorList>
    </citation>
    <scope>NUCLEOTIDE SEQUENCE [LARGE SCALE GENOMIC DNA]</scope>
    <source>
        <strain evidence="4">ATCC BAA-1195 / DSM 17260 / SV96</strain>
    </source>
</reference>
<dbReference type="AlphaFoldDB" id="G3IXY7"/>
<evidence type="ECO:0000256" key="2">
    <source>
        <dbReference type="ARBA" id="ARBA00022840"/>
    </source>
</evidence>
<dbReference type="InterPro" id="IPR050445">
    <property type="entry name" value="Bact_polysacc_biosynth/exp"/>
</dbReference>
<evidence type="ECO:0000256" key="1">
    <source>
        <dbReference type="ARBA" id="ARBA00022741"/>
    </source>
</evidence>
<dbReference type="NCBIfam" id="TIGR03029">
    <property type="entry name" value="EpsG"/>
    <property type="match status" value="1"/>
</dbReference>
<dbReference type="InterPro" id="IPR027417">
    <property type="entry name" value="P-loop_NTPase"/>
</dbReference>
<dbReference type="GO" id="GO:0005886">
    <property type="term" value="C:plasma membrane"/>
    <property type="evidence" value="ECO:0007669"/>
    <property type="project" value="TreeGrafter"/>
</dbReference>
<keyword evidence="2" id="KW-0067">ATP-binding</keyword>
<sequence length="293" mass="31910">MDIVNIKKKSLSIHNTDRRDSNIGKLLLDLGKIKPEDAERVLRLQKEEGIRFGDAAQRLGLISDADIMQVLSLQFDYPYLQLDQCAFSKDLIAAYQPFSSQVEALRALRSQLILRWFNEKNKALAVISVTPGDGGSHLAANLAVVFSQLGEKTLLIDANLREPVQHKIFNLTESRGLSDILAGRSAPDIATKIESFVDLTVLGAGTTPPNPQELLNRSNFTDFMRQAVAGYDAVIVDTAPAAETSDALAVASRCGGAILVARLNQTRLAKLKNIQDQLTISGVQIVGAVVNDF</sequence>
<keyword evidence="4" id="KW-1185">Reference proteome</keyword>
<dbReference type="EMBL" id="JH109153">
    <property type="protein sequence ID" value="EGW21084.1"/>
    <property type="molecule type" value="Genomic_DNA"/>
</dbReference>
<dbReference type="GO" id="GO:0004715">
    <property type="term" value="F:non-membrane spanning protein tyrosine kinase activity"/>
    <property type="evidence" value="ECO:0007669"/>
    <property type="project" value="UniProtKB-EC"/>
</dbReference>
<keyword evidence="1" id="KW-0547">Nucleotide-binding</keyword>
<dbReference type="PANTHER" id="PTHR32309">
    <property type="entry name" value="TYROSINE-PROTEIN KINASE"/>
    <property type="match status" value="1"/>
</dbReference>
<dbReference type="InterPro" id="IPR005702">
    <property type="entry name" value="Wzc-like_C"/>
</dbReference>
<organism evidence="3 4">
    <name type="scientific">Methylobacter tundripaludum (strain ATCC BAA-1195 / DSM 17260 / SV96)</name>
    <dbReference type="NCBI Taxonomy" id="697282"/>
    <lineage>
        <taxon>Bacteria</taxon>
        <taxon>Pseudomonadati</taxon>
        <taxon>Pseudomonadota</taxon>
        <taxon>Gammaproteobacteria</taxon>
        <taxon>Methylococcales</taxon>
        <taxon>Methylococcaceae</taxon>
        <taxon>Methylobacter</taxon>
    </lineage>
</organism>
<gene>
    <name evidence="3" type="ORF">Mettu_4239</name>
</gene>
<keyword evidence="3" id="KW-0418">Kinase</keyword>
<dbReference type="STRING" id="697282.Mettu_4239"/>
<dbReference type="HOGENOM" id="CLU_052027_2_1_6"/>
<dbReference type="eggNOG" id="COG0489">
    <property type="taxonomic scope" value="Bacteria"/>
</dbReference>
<proteinExistence type="predicted"/>
<dbReference type="InterPro" id="IPR037257">
    <property type="entry name" value="T2SS_E_N_sf"/>
</dbReference>
<dbReference type="Gene3D" id="1.10.40.70">
    <property type="match status" value="1"/>
</dbReference>
<evidence type="ECO:0000313" key="3">
    <source>
        <dbReference type="EMBL" id="EGW21084.1"/>
    </source>
</evidence>
<keyword evidence="3" id="KW-0808">Transferase</keyword>
<dbReference type="InterPro" id="IPR017479">
    <property type="entry name" value="Tyr_kinase_chain_length_EpsG"/>
</dbReference>
<dbReference type="EC" id="2.7.10.2" evidence="3"/>
<evidence type="ECO:0000313" key="4">
    <source>
        <dbReference type="Proteomes" id="UP000004664"/>
    </source>
</evidence>
<dbReference type="Proteomes" id="UP000004664">
    <property type="component" value="Unassembled WGS sequence"/>
</dbReference>
<name>G3IXY7_METTV</name>
<protein>
    <submittedName>
        <fullName evidence="3">Chain length determinant protein tyrosine kinase EpsG</fullName>
        <ecNumber evidence="3">2.7.10.2</ecNumber>
    </submittedName>
</protein>
<dbReference type="PANTHER" id="PTHR32309:SF13">
    <property type="entry name" value="FERRIC ENTEROBACTIN TRANSPORT PROTEIN FEPE"/>
    <property type="match status" value="1"/>
</dbReference>